<feature type="transmembrane region" description="Helical" evidence="10">
    <location>
        <begin position="319"/>
        <end position="337"/>
    </location>
</feature>
<dbReference type="InterPro" id="IPR020846">
    <property type="entry name" value="MFS_dom"/>
</dbReference>
<evidence type="ECO:0000256" key="7">
    <source>
        <dbReference type="ARBA" id="ARBA00049119"/>
    </source>
</evidence>
<gene>
    <name evidence="12" type="ORF">BCR35DRAFT_289021</name>
</gene>
<feature type="transmembrane region" description="Helical" evidence="10">
    <location>
        <begin position="105"/>
        <end position="126"/>
    </location>
</feature>
<evidence type="ECO:0000256" key="9">
    <source>
        <dbReference type="SAM" id="MobiDB-lite"/>
    </source>
</evidence>
<comment type="subcellular location">
    <subcellularLocation>
        <location evidence="1">Membrane</location>
        <topology evidence="1">Multi-pass membrane protein</topology>
    </subcellularLocation>
</comment>
<dbReference type="FunFam" id="1.20.1250.20:FF:000149">
    <property type="entry name" value="MFS transporter, SP family, general alpha glucoside:H+ symporter"/>
    <property type="match status" value="1"/>
</dbReference>
<evidence type="ECO:0000313" key="12">
    <source>
        <dbReference type="EMBL" id="ORY88477.1"/>
    </source>
</evidence>
<feature type="transmembrane region" description="Helical" evidence="10">
    <location>
        <begin position="409"/>
        <end position="436"/>
    </location>
</feature>
<dbReference type="PROSITE" id="PS50850">
    <property type="entry name" value="MFS"/>
    <property type="match status" value="1"/>
</dbReference>
<evidence type="ECO:0000259" key="11">
    <source>
        <dbReference type="PROSITE" id="PS50850"/>
    </source>
</evidence>
<feature type="region of interest" description="Disordered" evidence="9">
    <location>
        <begin position="533"/>
        <end position="559"/>
    </location>
</feature>
<evidence type="ECO:0000256" key="6">
    <source>
        <dbReference type="ARBA" id="ARBA00023136"/>
    </source>
</evidence>
<evidence type="ECO:0000256" key="2">
    <source>
        <dbReference type="ARBA" id="ARBA00010992"/>
    </source>
</evidence>
<dbReference type="Proteomes" id="UP000193467">
    <property type="component" value="Unassembled WGS sequence"/>
</dbReference>
<evidence type="ECO:0000256" key="3">
    <source>
        <dbReference type="ARBA" id="ARBA00022448"/>
    </source>
</evidence>
<protein>
    <submittedName>
        <fullName evidence="12">General substrate transporter</fullName>
    </submittedName>
</protein>
<sequence length="559" mass="61697">MSPGESFDTEVKPSVAVADVKAAAAVADYEAVVNEARDASDLESNMTLREALRCYPKAVFWSLCLSTAIVMEGFDVVLLGSFYALPTFVRDYGELQPDGTYNISSAWQAGLSNAVQVGSIIGLLINGWASDRFGYKKTMIAALFAMILTILVPVLSNGRIEVLLVGEFLMGIPWGVFQTLTCAYAADIAPQALRPILTTYVNLCWVMGQLLASGVLRGLLSRTDKWAYVIPWCLQWMWPPGIILACIFAPESPWWLVRKGRIEEAKQVLRSVTSPYHTAFDADKATSLMVHTNALEKSMTEGTNYIDCLRGVDRRRTEIACVVWAIQNLSGSAFMGYSTYFLQQAGFATERAFDMSLAQYAIGFIGTVGSWFFMPHFGRRTIFVYGLAILFVTLLTIGFLGLAPGNASALWAVGAMLLVYTFVYDITIGPVTYCLVAEMGSTRLRAKTIVLARCVYNVSGIINAVIMPQFLNTDALNWGAKTGWFWAGMCGLCFIYAFFRLPEPKGRTYGELDCLFEQRVSARKFKHTAVNQFSEGHHPGASSVSSDKRVVSIEHKEFS</sequence>
<keyword evidence="5 10" id="KW-1133">Transmembrane helix</keyword>
<dbReference type="InterPro" id="IPR036259">
    <property type="entry name" value="MFS_trans_sf"/>
</dbReference>
<feature type="transmembrane region" description="Helical" evidence="10">
    <location>
        <begin position="382"/>
        <end position="403"/>
    </location>
</feature>
<keyword evidence="13" id="KW-1185">Reference proteome</keyword>
<dbReference type="OrthoDB" id="6612291at2759"/>
<feature type="transmembrane region" description="Helical" evidence="10">
    <location>
        <begin position="357"/>
        <end position="375"/>
    </location>
</feature>
<keyword evidence="3 8" id="KW-0813">Transport</keyword>
<dbReference type="PANTHER" id="PTHR48022:SF5">
    <property type="entry name" value="ALPHA-GLUCOSIDES PERMEASE MPH2-RELATED"/>
    <property type="match status" value="1"/>
</dbReference>
<feature type="transmembrane region" description="Helical" evidence="10">
    <location>
        <begin position="138"/>
        <end position="156"/>
    </location>
</feature>
<dbReference type="NCBIfam" id="TIGR00879">
    <property type="entry name" value="SP"/>
    <property type="match status" value="1"/>
</dbReference>
<evidence type="ECO:0000256" key="4">
    <source>
        <dbReference type="ARBA" id="ARBA00022692"/>
    </source>
</evidence>
<dbReference type="InterPro" id="IPR050360">
    <property type="entry name" value="MFS_Sugar_Transporters"/>
</dbReference>
<evidence type="ECO:0000256" key="1">
    <source>
        <dbReference type="ARBA" id="ARBA00004141"/>
    </source>
</evidence>
<keyword evidence="6 10" id="KW-0472">Membrane</keyword>
<comment type="catalytic activity">
    <reaction evidence="7">
        <text>myo-inositol(out) + H(+)(out) = myo-inositol(in) + H(+)(in)</text>
        <dbReference type="Rhea" id="RHEA:60364"/>
        <dbReference type="ChEBI" id="CHEBI:15378"/>
        <dbReference type="ChEBI" id="CHEBI:17268"/>
    </reaction>
</comment>
<organism evidence="12 13">
    <name type="scientific">Leucosporidium creatinivorum</name>
    <dbReference type="NCBI Taxonomy" id="106004"/>
    <lineage>
        <taxon>Eukaryota</taxon>
        <taxon>Fungi</taxon>
        <taxon>Dikarya</taxon>
        <taxon>Basidiomycota</taxon>
        <taxon>Pucciniomycotina</taxon>
        <taxon>Microbotryomycetes</taxon>
        <taxon>Leucosporidiales</taxon>
        <taxon>Leucosporidium</taxon>
    </lineage>
</organism>
<evidence type="ECO:0000256" key="10">
    <source>
        <dbReference type="SAM" id="Phobius"/>
    </source>
</evidence>
<accession>A0A1Y2FWR7</accession>
<feature type="transmembrane region" description="Helical" evidence="10">
    <location>
        <begin position="483"/>
        <end position="499"/>
    </location>
</feature>
<dbReference type="GO" id="GO:0005351">
    <property type="term" value="F:carbohydrate:proton symporter activity"/>
    <property type="evidence" value="ECO:0007669"/>
    <property type="project" value="TreeGrafter"/>
</dbReference>
<dbReference type="InParanoid" id="A0A1Y2FWR7"/>
<reference evidence="12 13" key="1">
    <citation type="submission" date="2016-07" db="EMBL/GenBank/DDBJ databases">
        <title>Pervasive Adenine N6-methylation of Active Genes in Fungi.</title>
        <authorList>
            <consortium name="DOE Joint Genome Institute"/>
            <person name="Mondo S.J."/>
            <person name="Dannebaum R.O."/>
            <person name="Kuo R.C."/>
            <person name="Labutti K."/>
            <person name="Haridas S."/>
            <person name="Kuo A."/>
            <person name="Salamov A."/>
            <person name="Ahrendt S.R."/>
            <person name="Lipzen A."/>
            <person name="Sullivan W."/>
            <person name="Andreopoulos W.B."/>
            <person name="Clum A."/>
            <person name="Lindquist E."/>
            <person name="Daum C."/>
            <person name="Ramamoorthy G.K."/>
            <person name="Gryganskyi A."/>
            <person name="Culley D."/>
            <person name="Magnuson J.K."/>
            <person name="James T.Y."/>
            <person name="O'Malley M.A."/>
            <person name="Stajich J.E."/>
            <person name="Spatafora J.W."/>
            <person name="Visel A."/>
            <person name="Grigoriev I.V."/>
        </authorList>
    </citation>
    <scope>NUCLEOTIDE SEQUENCE [LARGE SCALE GENOMIC DNA]</scope>
    <source>
        <strain evidence="12 13">62-1032</strain>
    </source>
</reference>
<dbReference type="GO" id="GO:0016020">
    <property type="term" value="C:membrane"/>
    <property type="evidence" value="ECO:0007669"/>
    <property type="project" value="UniProtKB-SubCell"/>
</dbReference>
<dbReference type="Gene3D" id="1.20.1250.20">
    <property type="entry name" value="MFS general substrate transporter like domains"/>
    <property type="match status" value="1"/>
</dbReference>
<feature type="domain" description="Major facilitator superfamily (MFS) profile" evidence="11">
    <location>
        <begin position="61"/>
        <end position="505"/>
    </location>
</feature>
<feature type="transmembrane region" description="Helical" evidence="10">
    <location>
        <begin position="236"/>
        <end position="257"/>
    </location>
</feature>
<feature type="transmembrane region" description="Helical" evidence="10">
    <location>
        <begin position="162"/>
        <end position="185"/>
    </location>
</feature>
<dbReference type="InterPro" id="IPR003663">
    <property type="entry name" value="Sugar/inositol_transpt"/>
</dbReference>
<dbReference type="EMBL" id="MCGR01000010">
    <property type="protein sequence ID" value="ORY88477.1"/>
    <property type="molecule type" value="Genomic_DNA"/>
</dbReference>
<comment type="caution">
    <text evidence="12">The sequence shown here is derived from an EMBL/GenBank/DDBJ whole genome shotgun (WGS) entry which is preliminary data.</text>
</comment>
<comment type="similarity">
    <text evidence="2 8">Belongs to the major facilitator superfamily. Sugar transporter (TC 2.A.1.1) family.</text>
</comment>
<dbReference type="PANTHER" id="PTHR48022">
    <property type="entry name" value="PLASTIDIC GLUCOSE TRANSPORTER 4"/>
    <property type="match status" value="1"/>
</dbReference>
<evidence type="ECO:0000313" key="13">
    <source>
        <dbReference type="Proteomes" id="UP000193467"/>
    </source>
</evidence>
<keyword evidence="4 10" id="KW-0812">Transmembrane</keyword>
<dbReference type="SUPFAM" id="SSF103473">
    <property type="entry name" value="MFS general substrate transporter"/>
    <property type="match status" value="1"/>
</dbReference>
<dbReference type="AlphaFoldDB" id="A0A1Y2FWR7"/>
<evidence type="ECO:0000256" key="5">
    <source>
        <dbReference type="ARBA" id="ARBA00022989"/>
    </source>
</evidence>
<name>A0A1Y2FWR7_9BASI</name>
<feature type="compositionally biased region" description="Basic and acidic residues" evidence="9">
    <location>
        <begin position="546"/>
        <end position="559"/>
    </location>
</feature>
<feature type="transmembrane region" description="Helical" evidence="10">
    <location>
        <begin position="197"/>
        <end position="216"/>
    </location>
</feature>
<proteinExistence type="inferred from homology"/>
<dbReference type="Pfam" id="PF00083">
    <property type="entry name" value="Sugar_tr"/>
    <property type="match status" value="1"/>
</dbReference>
<dbReference type="InterPro" id="IPR005828">
    <property type="entry name" value="MFS_sugar_transport-like"/>
</dbReference>
<feature type="transmembrane region" description="Helical" evidence="10">
    <location>
        <begin position="448"/>
        <end position="471"/>
    </location>
</feature>
<evidence type="ECO:0000256" key="8">
    <source>
        <dbReference type="RuleBase" id="RU003346"/>
    </source>
</evidence>
<feature type="transmembrane region" description="Helical" evidence="10">
    <location>
        <begin position="58"/>
        <end position="85"/>
    </location>
</feature>